<sequence length="216" mass="24514">MHSLWLVLALCAVSPEVGDGSLVFLQNCNSVVEYTTRDEIGHVALVFREGSETWIYEATPGKVRRLTWGDYQTELARINAGRSKSKAIQQWVVEPKQKYDATEVAAMQEHLDVQLGRRYSVKNYVRGKPGDGTHCAELAANTLNRTGRYAFAEPHKIHPAELLKQLEQSHRPKVEFAIGQPEVIDPWYVRWGRCCSQSCNWCGWSCGEAWSFVTAW</sequence>
<dbReference type="Proteomes" id="UP000315017">
    <property type="component" value="Chromosome"/>
</dbReference>
<accession>A0A517Y5I3</accession>
<protein>
    <submittedName>
        <fullName evidence="1">Uncharacterized protein</fullName>
    </submittedName>
</protein>
<evidence type="ECO:0000313" key="2">
    <source>
        <dbReference type="Proteomes" id="UP000315017"/>
    </source>
</evidence>
<dbReference type="OrthoDB" id="275111at2"/>
<proteinExistence type="predicted"/>
<dbReference type="AlphaFoldDB" id="A0A517Y5I3"/>
<dbReference type="Gene3D" id="3.90.1720.10">
    <property type="entry name" value="endopeptidase domain like (from Nostoc punctiforme)"/>
    <property type="match status" value="1"/>
</dbReference>
<dbReference type="SUPFAM" id="SSF54001">
    <property type="entry name" value="Cysteine proteinases"/>
    <property type="match status" value="1"/>
</dbReference>
<name>A0A517Y5I3_9BACT</name>
<dbReference type="EMBL" id="CP036274">
    <property type="protein sequence ID" value="QDU25503.1"/>
    <property type="molecule type" value="Genomic_DNA"/>
</dbReference>
<dbReference type="RefSeq" id="WP_145084544.1">
    <property type="nucleotide sequence ID" value="NZ_CP036274.1"/>
</dbReference>
<organism evidence="1 2">
    <name type="scientific">Anatilimnocola aggregata</name>
    <dbReference type="NCBI Taxonomy" id="2528021"/>
    <lineage>
        <taxon>Bacteria</taxon>
        <taxon>Pseudomonadati</taxon>
        <taxon>Planctomycetota</taxon>
        <taxon>Planctomycetia</taxon>
        <taxon>Pirellulales</taxon>
        <taxon>Pirellulaceae</taxon>
        <taxon>Anatilimnocola</taxon>
    </lineage>
</organism>
<reference evidence="1 2" key="1">
    <citation type="submission" date="2019-02" db="EMBL/GenBank/DDBJ databases">
        <title>Deep-cultivation of Planctomycetes and their phenomic and genomic characterization uncovers novel biology.</title>
        <authorList>
            <person name="Wiegand S."/>
            <person name="Jogler M."/>
            <person name="Boedeker C."/>
            <person name="Pinto D."/>
            <person name="Vollmers J."/>
            <person name="Rivas-Marin E."/>
            <person name="Kohn T."/>
            <person name="Peeters S.H."/>
            <person name="Heuer A."/>
            <person name="Rast P."/>
            <person name="Oberbeckmann S."/>
            <person name="Bunk B."/>
            <person name="Jeske O."/>
            <person name="Meyerdierks A."/>
            <person name="Storesund J.E."/>
            <person name="Kallscheuer N."/>
            <person name="Luecker S."/>
            <person name="Lage O.M."/>
            <person name="Pohl T."/>
            <person name="Merkel B.J."/>
            <person name="Hornburger P."/>
            <person name="Mueller R.-W."/>
            <person name="Bruemmer F."/>
            <person name="Labrenz M."/>
            <person name="Spormann A.M."/>
            <person name="Op den Camp H."/>
            <person name="Overmann J."/>
            <person name="Amann R."/>
            <person name="Jetten M.S.M."/>
            <person name="Mascher T."/>
            <person name="Medema M.H."/>
            <person name="Devos D.P."/>
            <person name="Kaster A.-K."/>
            <person name="Ovreas L."/>
            <person name="Rohde M."/>
            <person name="Galperin M.Y."/>
            <person name="Jogler C."/>
        </authorList>
    </citation>
    <scope>NUCLEOTIDE SEQUENCE [LARGE SCALE GENOMIC DNA]</scope>
    <source>
        <strain evidence="1 2">ETA_A8</strain>
    </source>
</reference>
<dbReference type="KEGG" id="aagg:ETAA8_05720"/>
<keyword evidence="2" id="KW-1185">Reference proteome</keyword>
<gene>
    <name evidence="1" type="ORF">ETAA8_05720</name>
</gene>
<evidence type="ECO:0000313" key="1">
    <source>
        <dbReference type="EMBL" id="QDU25503.1"/>
    </source>
</evidence>
<dbReference type="InterPro" id="IPR038765">
    <property type="entry name" value="Papain-like_cys_pep_sf"/>
</dbReference>